<proteinExistence type="predicted"/>
<organism evidence="1 2">
    <name type="scientific">Elysia marginata</name>
    <dbReference type="NCBI Taxonomy" id="1093978"/>
    <lineage>
        <taxon>Eukaryota</taxon>
        <taxon>Metazoa</taxon>
        <taxon>Spiralia</taxon>
        <taxon>Lophotrochozoa</taxon>
        <taxon>Mollusca</taxon>
        <taxon>Gastropoda</taxon>
        <taxon>Heterobranchia</taxon>
        <taxon>Euthyneura</taxon>
        <taxon>Panpulmonata</taxon>
        <taxon>Sacoglossa</taxon>
        <taxon>Placobranchoidea</taxon>
        <taxon>Plakobranchidae</taxon>
        <taxon>Elysia</taxon>
    </lineage>
</organism>
<name>A0AAV4EC33_9GAST</name>
<evidence type="ECO:0000313" key="1">
    <source>
        <dbReference type="EMBL" id="GFR58498.1"/>
    </source>
</evidence>
<evidence type="ECO:0000313" key="2">
    <source>
        <dbReference type="Proteomes" id="UP000762676"/>
    </source>
</evidence>
<dbReference type="AlphaFoldDB" id="A0AAV4EC33"/>
<sequence length="134" mass="14937">MAFETEGDLVGELSWFAYFDPDFFRCKVQKSTAKVVATKFWDEKGVILFDILPQGQCIYGARPNTAALLTASEMQLVAKDLDSKESVLCFSTIMPPLIQQTLHSNGNSPTVGKFFLILPTFQTPHPLTFICLDP</sequence>
<gene>
    <name evidence="1" type="ORF">ElyMa_001769100</name>
</gene>
<comment type="caution">
    <text evidence="1">The sequence shown here is derived from an EMBL/GenBank/DDBJ whole genome shotgun (WGS) entry which is preliminary data.</text>
</comment>
<reference evidence="1 2" key="1">
    <citation type="journal article" date="2021" name="Elife">
        <title>Chloroplast acquisition without the gene transfer in kleptoplastic sea slugs, Plakobranchus ocellatus.</title>
        <authorList>
            <person name="Maeda T."/>
            <person name="Takahashi S."/>
            <person name="Yoshida T."/>
            <person name="Shimamura S."/>
            <person name="Takaki Y."/>
            <person name="Nagai Y."/>
            <person name="Toyoda A."/>
            <person name="Suzuki Y."/>
            <person name="Arimoto A."/>
            <person name="Ishii H."/>
            <person name="Satoh N."/>
            <person name="Nishiyama T."/>
            <person name="Hasebe M."/>
            <person name="Maruyama T."/>
            <person name="Minagawa J."/>
            <person name="Obokata J."/>
            <person name="Shigenobu S."/>
        </authorList>
    </citation>
    <scope>NUCLEOTIDE SEQUENCE [LARGE SCALE GENOMIC DNA]</scope>
</reference>
<keyword evidence="2" id="KW-1185">Reference proteome</keyword>
<accession>A0AAV4EC33</accession>
<protein>
    <submittedName>
        <fullName evidence="1">Uncharacterized protein</fullName>
    </submittedName>
</protein>
<dbReference type="EMBL" id="BMAT01003612">
    <property type="protein sequence ID" value="GFR58498.1"/>
    <property type="molecule type" value="Genomic_DNA"/>
</dbReference>
<dbReference type="Proteomes" id="UP000762676">
    <property type="component" value="Unassembled WGS sequence"/>
</dbReference>